<dbReference type="EMBL" id="LR798337">
    <property type="protein sequence ID" value="CAB5224820.1"/>
    <property type="molecule type" value="Genomic_DNA"/>
</dbReference>
<evidence type="ECO:0000313" key="1">
    <source>
        <dbReference type="EMBL" id="CAB5224820.1"/>
    </source>
</evidence>
<sequence>MTDPQIVDYSVYTGVMDNGQEILVQIFTSPESGKFLLGQIAFRTATSTWGQPIPLEKR</sequence>
<gene>
    <name evidence="1" type="ORF">UFOVP740_15</name>
</gene>
<organism evidence="1">
    <name type="scientific">uncultured Caudovirales phage</name>
    <dbReference type="NCBI Taxonomy" id="2100421"/>
    <lineage>
        <taxon>Viruses</taxon>
        <taxon>Duplodnaviria</taxon>
        <taxon>Heunggongvirae</taxon>
        <taxon>Uroviricota</taxon>
        <taxon>Caudoviricetes</taxon>
        <taxon>Peduoviridae</taxon>
        <taxon>Maltschvirus</taxon>
        <taxon>Maltschvirus maltsch</taxon>
    </lineage>
</organism>
<proteinExistence type="predicted"/>
<name>A0A6J7X572_9CAUD</name>
<accession>A0A6J7X572</accession>
<protein>
    <submittedName>
        <fullName evidence="1">Uncharacterized protein</fullName>
    </submittedName>
</protein>
<reference evidence="1" key="1">
    <citation type="submission" date="2020-05" db="EMBL/GenBank/DDBJ databases">
        <authorList>
            <person name="Chiriac C."/>
            <person name="Salcher M."/>
            <person name="Ghai R."/>
            <person name="Kavagutti S V."/>
        </authorList>
    </citation>
    <scope>NUCLEOTIDE SEQUENCE</scope>
</reference>